<dbReference type="EMBL" id="LT635758">
    <property type="protein sequence ID" value="SGZ51496.1"/>
    <property type="molecule type" value="Genomic_DNA"/>
</dbReference>
<accession>A0A1L0D649</accession>
<organism evidence="2 3">
    <name type="scientific">Sungouiella intermedia</name>
    <dbReference type="NCBI Taxonomy" id="45354"/>
    <lineage>
        <taxon>Eukaryota</taxon>
        <taxon>Fungi</taxon>
        <taxon>Dikarya</taxon>
        <taxon>Ascomycota</taxon>
        <taxon>Saccharomycotina</taxon>
        <taxon>Pichiomycetes</taxon>
        <taxon>Metschnikowiaceae</taxon>
        <taxon>Sungouiella</taxon>
    </lineage>
</organism>
<evidence type="ECO:0000313" key="3">
    <source>
        <dbReference type="Proteomes" id="UP000182334"/>
    </source>
</evidence>
<sequence length="255" mass="28255">MPPPLPLRVNDTSTGRNDQLPPYYSSQERNNAPDLHQQQRHDFHQFQNGSYPRAPSNFQSQGQSFQPQYIEQNPDHFKQQTPGPIGASFMIDGKPYQASMQTTTIDGVQNQFVTLRQPDGTVNFVNMTTLNVVGALGNTLNMSFQGMNIKGNSIESGSFNTSTTTAYPQFHPGDGYNGPISIPGSVVSQMSGVSNVNGVMQGGSTAFVNGFPVHAMNMETQPNYLAMWNGEDYSYDASRENQRSSLRKTIKRLFR</sequence>
<dbReference type="Proteomes" id="UP000182334">
    <property type="component" value="Chromosome III"/>
</dbReference>
<reference evidence="2 3" key="1">
    <citation type="submission" date="2016-10" db="EMBL/GenBank/DDBJ databases">
        <authorList>
            <person name="de Groot N.N."/>
        </authorList>
    </citation>
    <scope>NUCLEOTIDE SEQUENCE [LARGE SCALE GENOMIC DNA]</scope>
    <source>
        <strain evidence="2 3">CBS 141442</strain>
    </source>
</reference>
<keyword evidence="3" id="KW-1185">Reference proteome</keyword>
<evidence type="ECO:0000256" key="1">
    <source>
        <dbReference type="SAM" id="MobiDB-lite"/>
    </source>
</evidence>
<gene>
    <name evidence="2" type="ORF">SAMEA4029010_CIC11G00000003373</name>
</gene>
<name>A0A1L0D649_9ASCO</name>
<proteinExistence type="predicted"/>
<evidence type="ECO:0000313" key="2">
    <source>
        <dbReference type="EMBL" id="SGZ51496.1"/>
    </source>
</evidence>
<feature type="region of interest" description="Disordered" evidence="1">
    <location>
        <begin position="1"/>
        <end position="35"/>
    </location>
</feature>
<dbReference type="AlphaFoldDB" id="A0A1L0D649"/>
<protein>
    <submittedName>
        <fullName evidence="2">CIC11C00000003373</fullName>
    </submittedName>
</protein>